<evidence type="ECO:0000259" key="1">
    <source>
        <dbReference type="Pfam" id="PF13480"/>
    </source>
</evidence>
<sequence>MDTITRTKSSRKEEVISKLGFLYSIFIENHIPPFYQEAIVNTLNDNCIKLPARQAPIKGNSTVVLIPNIPDYLTVPLKIENVSVQCKRVRQYQGYLVHLKEGIDCKTYLSEQLSKRNIKNLYAKQRKLEAGHKISYIFHYGDIAKEHYDFLFSEFYSMLKSRFLEKRMYNNNLLYWKFYYDLAYPMILEKKASLFVIYDGEKPITMTLNFLLEDIVFSYIQTYDINYSNYNMGDISMVKHIEWCKESGFTIFDLAMGQTDYKLKWCNHIYNFEHHLFFNPGSSFSRMKSHILSQKLRLRQYLRDKNIIGKRFQMDKFLFKRRVKRLNNFNWKES</sequence>
<dbReference type="STRING" id="188872.SAMN03080602_01309"/>
<keyword evidence="2" id="KW-0808">Transferase</keyword>
<dbReference type="InterPro" id="IPR038740">
    <property type="entry name" value="BioF2-like_GNAT_dom"/>
</dbReference>
<dbReference type="SUPFAM" id="SSF55729">
    <property type="entry name" value="Acyl-CoA N-acyltransferases (Nat)"/>
    <property type="match status" value="1"/>
</dbReference>
<reference evidence="3" key="1">
    <citation type="submission" date="2017-04" db="EMBL/GenBank/DDBJ databases">
        <authorList>
            <person name="Varghese N."/>
            <person name="Submissions S."/>
        </authorList>
    </citation>
    <scope>NUCLEOTIDE SEQUENCE [LARGE SCALE GENOMIC DNA]</scope>
    <source>
        <strain evidence="3">DSM 19835</strain>
    </source>
</reference>
<gene>
    <name evidence="2" type="ORF">SAMN03080602_01309</name>
</gene>
<accession>A0A1X7IZ74</accession>
<dbReference type="EMBL" id="FXAO01000002">
    <property type="protein sequence ID" value="SMG20455.1"/>
    <property type="molecule type" value="Genomic_DNA"/>
</dbReference>
<dbReference type="Pfam" id="PF13480">
    <property type="entry name" value="Acetyltransf_6"/>
    <property type="match status" value="1"/>
</dbReference>
<dbReference type="Gene3D" id="3.40.630.30">
    <property type="match status" value="1"/>
</dbReference>
<dbReference type="RefSeq" id="WP_085497300.1">
    <property type="nucleotide sequence ID" value="NZ_FXAO01000002.1"/>
</dbReference>
<feature type="domain" description="BioF2-like acetyltransferase" evidence="1">
    <location>
        <begin position="118"/>
        <end position="262"/>
    </location>
</feature>
<dbReference type="OrthoDB" id="1422531at2"/>
<dbReference type="GO" id="GO:0016740">
    <property type="term" value="F:transferase activity"/>
    <property type="evidence" value="ECO:0007669"/>
    <property type="project" value="UniProtKB-KW"/>
</dbReference>
<dbReference type="AlphaFoldDB" id="A0A1X7IZ74"/>
<evidence type="ECO:0000313" key="3">
    <source>
        <dbReference type="Proteomes" id="UP000193420"/>
    </source>
</evidence>
<keyword evidence="3" id="KW-1185">Reference proteome</keyword>
<proteinExistence type="predicted"/>
<organism evidence="2 3">
    <name type="scientific">Arenibacter troitsensis</name>
    <dbReference type="NCBI Taxonomy" id="188872"/>
    <lineage>
        <taxon>Bacteria</taxon>
        <taxon>Pseudomonadati</taxon>
        <taxon>Bacteroidota</taxon>
        <taxon>Flavobacteriia</taxon>
        <taxon>Flavobacteriales</taxon>
        <taxon>Flavobacteriaceae</taxon>
        <taxon>Arenibacter</taxon>
    </lineage>
</organism>
<protein>
    <submittedName>
        <fullName evidence="2">Acetyltransferase (GNAT) domain-containing protein</fullName>
    </submittedName>
</protein>
<dbReference type="InterPro" id="IPR016181">
    <property type="entry name" value="Acyl_CoA_acyltransferase"/>
</dbReference>
<evidence type="ECO:0000313" key="2">
    <source>
        <dbReference type="EMBL" id="SMG20455.1"/>
    </source>
</evidence>
<dbReference type="Proteomes" id="UP000193420">
    <property type="component" value="Unassembled WGS sequence"/>
</dbReference>
<name>A0A1X7IZ74_9FLAO</name>